<evidence type="ECO:0000256" key="1">
    <source>
        <dbReference type="SAM" id="MobiDB-lite"/>
    </source>
</evidence>
<sequence>MATFVLSPLDDHGHVNPTLRIARVLRSRGHRVVYCGIPDLETLVAPEGFEFLPVLEELCPKGFQAEMLARASELRGLKLLRFAREVQRHEDRYHAALLAGAFDKPFAQLRPDLLLCDVLLPEPPLAAHGAGVPWLLLNTTLPLRQEEGQPPLTSPLLPDGGVASRVQLRLAWWRATYRHRLGLWFRSRPVSHLLRLARHHGFPRERLDFDGITLKPWGPELVLCPREFAELTPPRGATRGEYLYAGPSVDLERQEPDFPWERLRDGRPLVLVYLGTLPYATDLDARLFRAVRDAAALRPDWQFVLCVGRKLDPAAFDGGAPNVIAVRRAPVVSLLRRAAAMITHGGFNSVKECISLEVPMVVLPIQYDQPGISARVVHHGLGVRAAPASVTPRTLLRLLDEVVTVPRYRENLRRLRARFEEAEQQRPAADVIEDFLHHPRRPAARSAGPLSSSDPTARALP</sequence>
<dbReference type="AlphaFoldDB" id="A0A410RSB2"/>
<gene>
    <name evidence="2" type="primary">yjiC</name>
    <name evidence="2" type="ORF">EJ065_3202</name>
</gene>
<dbReference type="InterPro" id="IPR050426">
    <property type="entry name" value="Glycosyltransferase_28"/>
</dbReference>
<feature type="region of interest" description="Disordered" evidence="1">
    <location>
        <begin position="435"/>
        <end position="461"/>
    </location>
</feature>
<dbReference type="GO" id="GO:0017000">
    <property type="term" value="P:antibiotic biosynthetic process"/>
    <property type="evidence" value="ECO:0007669"/>
    <property type="project" value="UniProtKB-ARBA"/>
</dbReference>
<dbReference type="Proteomes" id="UP000288758">
    <property type="component" value="Chromosome"/>
</dbReference>
<evidence type="ECO:0000313" key="2">
    <source>
        <dbReference type="EMBL" id="QAT84768.1"/>
    </source>
</evidence>
<dbReference type="Gene3D" id="3.40.50.2000">
    <property type="entry name" value="Glycogen Phosphorylase B"/>
    <property type="match status" value="2"/>
</dbReference>
<dbReference type="SUPFAM" id="SSF53756">
    <property type="entry name" value="UDP-Glycosyltransferase/glycogen phosphorylase"/>
    <property type="match status" value="1"/>
</dbReference>
<proteinExistence type="predicted"/>
<dbReference type="PANTHER" id="PTHR48050">
    <property type="entry name" value="STEROL 3-BETA-GLUCOSYLTRANSFERASE"/>
    <property type="match status" value="1"/>
</dbReference>
<dbReference type="Pfam" id="PF00201">
    <property type="entry name" value="UDPGT"/>
    <property type="match status" value="1"/>
</dbReference>
<name>A0A410RSB2_CORCK</name>
<reference evidence="2 3" key="1">
    <citation type="submission" date="2018-12" db="EMBL/GenBank/DDBJ databases">
        <title>Complete Genome Sequence of the Corallopyronin A producing Myxobacterium Corallococcus coralloides B035.</title>
        <authorList>
            <person name="Bouhired S.M."/>
            <person name="Rupp O."/>
            <person name="Blom J."/>
            <person name="Schaeberle T.F."/>
            <person name="Kehraus S."/>
            <person name="Schiefer A."/>
            <person name="Pfarr K."/>
            <person name="Goesmann A."/>
            <person name="Hoerauf A."/>
            <person name="Koenig G.M."/>
        </authorList>
    </citation>
    <scope>NUCLEOTIDE SEQUENCE [LARGE SCALE GENOMIC DNA]</scope>
    <source>
        <strain evidence="2 3">B035</strain>
    </source>
</reference>
<dbReference type="CDD" id="cd03784">
    <property type="entry name" value="GT1_Gtf-like"/>
    <property type="match status" value="1"/>
</dbReference>
<dbReference type="GO" id="GO:0008194">
    <property type="term" value="F:UDP-glycosyltransferase activity"/>
    <property type="evidence" value="ECO:0007669"/>
    <property type="project" value="InterPro"/>
</dbReference>
<dbReference type="EMBL" id="CP034669">
    <property type="protein sequence ID" value="QAT84768.1"/>
    <property type="molecule type" value="Genomic_DNA"/>
</dbReference>
<keyword evidence="2" id="KW-0808">Transferase</keyword>
<organism evidence="2 3">
    <name type="scientific">Corallococcus coralloides</name>
    <name type="common">Myxococcus coralloides</name>
    <dbReference type="NCBI Taxonomy" id="184914"/>
    <lineage>
        <taxon>Bacteria</taxon>
        <taxon>Pseudomonadati</taxon>
        <taxon>Myxococcota</taxon>
        <taxon>Myxococcia</taxon>
        <taxon>Myxococcales</taxon>
        <taxon>Cystobacterineae</taxon>
        <taxon>Myxococcaceae</taxon>
        <taxon>Corallococcus</taxon>
    </lineage>
</organism>
<dbReference type="RefSeq" id="WP_128796653.1">
    <property type="nucleotide sequence ID" value="NZ_CP034669.1"/>
</dbReference>
<evidence type="ECO:0000313" key="3">
    <source>
        <dbReference type="Proteomes" id="UP000288758"/>
    </source>
</evidence>
<accession>A0A410RSB2</accession>
<dbReference type="InterPro" id="IPR002213">
    <property type="entry name" value="UDP_glucos_trans"/>
</dbReference>
<protein>
    <submittedName>
        <fullName evidence="2">Zeaxanthin glucosyl transferase 2C</fullName>
    </submittedName>
</protein>
<dbReference type="PANTHER" id="PTHR48050:SF13">
    <property type="entry name" value="STEROL 3-BETA-GLUCOSYLTRANSFERASE UGT80A2"/>
    <property type="match status" value="1"/>
</dbReference>